<dbReference type="PANTHER" id="PTHR43625:SF40">
    <property type="entry name" value="ALDO-KETO REDUCTASE YAKC [NADP(+)]"/>
    <property type="match status" value="1"/>
</dbReference>
<protein>
    <recommendedName>
        <fullName evidence="2">NADP-dependent oxidoreductase domain-containing protein</fullName>
    </recommendedName>
</protein>
<gene>
    <name evidence="3" type="ORF">MCHLO_11563</name>
</gene>
<dbReference type="EMBL" id="DF848752">
    <property type="protein sequence ID" value="GAT54734.1"/>
    <property type="molecule type" value="Genomic_DNA"/>
</dbReference>
<dbReference type="Proteomes" id="UP000815677">
    <property type="component" value="Unassembled WGS sequence"/>
</dbReference>
<evidence type="ECO:0000313" key="4">
    <source>
        <dbReference type="Proteomes" id="UP000815677"/>
    </source>
</evidence>
<dbReference type="Gene3D" id="3.20.20.100">
    <property type="entry name" value="NADP-dependent oxidoreductase domain"/>
    <property type="match status" value="1"/>
</dbReference>
<name>A0ABQ0LUF5_MYCCL</name>
<dbReference type="InterPro" id="IPR020471">
    <property type="entry name" value="AKR"/>
</dbReference>
<feature type="domain" description="NADP-dependent oxidoreductase" evidence="2">
    <location>
        <begin position="19"/>
        <end position="318"/>
    </location>
</feature>
<dbReference type="PANTHER" id="PTHR43625">
    <property type="entry name" value="AFLATOXIN B1 ALDEHYDE REDUCTASE"/>
    <property type="match status" value="1"/>
</dbReference>
<evidence type="ECO:0000259" key="2">
    <source>
        <dbReference type="Pfam" id="PF00248"/>
    </source>
</evidence>
<organism evidence="3 4">
    <name type="scientific">Mycena chlorophos</name>
    <name type="common">Agaric fungus</name>
    <name type="synonym">Agaricus chlorophos</name>
    <dbReference type="NCBI Taxonomy" id="658473"/>
    <lineage>
        <taxon>Eukaryota</taxon>
        <taxon>Fungi</taxon>
        <taxon>Dikarya</taxon>
        <taxon>Basidiomycota</taxon>
        <taxon>Agaricomycotina</taxon>
        <taxon>Agaricomycetes</taxon>
        <taxon>Agaricomycetidae</taxon>
        <taxon>Agaricales</taxon>
        <taxon>Marasmiineae</taxon>
        <taxon>Mycenaceae</taxon>
        <taxon>Mycena</taxon>
    </lineage>
</organism>
<sequence>MARAYPTRQLGPDGPTVSAIGFGVGSFGDFYGKANQADAPLLLSYAADHGVTFWDTSNYYGASERLIGEWFASTGRRSEIFLASKFGAAPRPDGPHKGKPSSEPESIVRAIEDSLKTLQTDYIDLYYQHRVDPTIPIEIVLETLRPYVERGTIRWVGLSECSPATLRRAKAVPIVGPKLIAVQMEYSPFETSIETSGLRATATELGVAVVAYSPLGRGLVTGRYRSPDDFAENDLRRLMPRYSKENFPANLVLVEEFKKLADKYNAKPGQIALAWLLAQDPYVVPIPGTMALSRLEENSNAAFLTLKPEDLTHIRQLVDNADIQGARSGNMANLVGECIELADWEKQKGN</sequence>
<accession>A0ABQ0LUF5</accession>
<keyword evidence="4" id="KW-1185">Reference proteome</keyword>
<reference evidence="3" key="1">
    <citation type="submission" date="2014-09" db="EMBL/GenBank/DDBJ databases">
        <title>Genome sequence of the luminous mushroom Mycena chlorophos for searching fungal bioluminescence genes.</title>
        <authorList>
            <person name="Tanaka Y."/>
            <person name="Kasuga D."/>
            <person name="Oba Y."/>
            <person name="Hase S."/>
            <person name="Sato K."/>
            <person name="Oba Y."/>
            <person name="Sakakibara Y."/>
        </authorList>
    </citation>
    <scope>NUCLEOTIDE SEQUENCE</scope>
</reference>
<dbReference type="InterPro" id="IPR050791">
    <property type="entry name" value="Aldo-Keto_reductase"/>
</dbReference>
<dbReference type="SUPFAM" id="SSF51430">
    <property type="entry name" value="NAD(P)-linked oxidoreductase"/>
    <property type="match status" value="1"/>
</dbReference>
<dbReference type="InterPro" id="IPR023210">
    <property type="entry name" value="NADP_OxRdtase_dom"/>
</dbReference>
<evidence type="ECO:0000256" key="1">
    <source>
        <dbReference type="ARBA" id="ARBA00023002"/>
    </source>
</evidence>
<evidence type="ECO:0000313" key="3">
    <source>
        <dbReference type="EMBL" id="GAT54734.1"/>
    </source>
</evidence>
<keyword evidence="1" id="KW-0560">Oxidoreductase</keyword>
<dbReference type="PRINTS" id="PR00069">
    <property type="entry name" value="ALDKETRDTASE"/>
</dbReference>
<dbReference type="Pfam" id="PF00248">
    <property type="entry name" value="Aldo_ket_red"/>
    <property type="match status" value="1"/>
</dbReference>
<dbReference type="InterPro" id="IPR036812">
    <property type="entry name" value="NAD(P)_OxRdtase_dom_sf"/>
</dbReference>
<proteinExistence type="predicted"/>